<dbReference type="PRINTS" id="PR00607">
    <property type="entry name" value="CYTCHROMECIE"/>
</dbReference>
<dbReference type="Gene3D" id="1.10.760.10">
    <property type="entry name" value="Cytochrome c-like domain"/>
    <property type="match status" value="1"/>
</dbReference>
<evidence type="ECO:0000256" key="3">
    <source>
        <dbReference type="ARBA" id="ARBA00022723"/>
    </source>
</evidence>
<dbReference type="GO" id="GO:0009055">
    <property type="term" value="F:electron transfer activity"/>
    <property type="evidence" value="ECO:0007669"/>
    <property type="project" value="InterPro"/>
</dbReference>
<dbReference type="Proteomes" id="UP000541136">
    <property type="component" value="Unassembled WGS sequence"/>
</dbReference>
<gene>
    <name evidence="8" type="ORF">HNR28_002767</name>
</gene>
<feature type="domain" description="Cytochrome c" evidence="7">
    <location>
        <begin position="41"/>
        <end position="113"/>
    </location>
</feature>
<evidence type="ECO:0000313" key="8">
    <source>
        <dbReference type="EMBL" id="MBB6084720.1"/>
    </source>
</evidence>
<comment type="caution">
    <text evidence="8">The sequence shown here is derived from an EMBL/GenBank/DDBJ whole genome shotgun (WGS) entry which is preliminary data.</text>
</comment>
<dbReference type="InterPro" id="IPR036909">
    <property type="entry name" value="Cyt_c-like_dom_sf"/>
</dbReference>
<evidence type="ECO:0000256" key="6">
    <source>
        <dbReference type="SAM" id="SignalP"/>
    </source>
</evidence>
<evidence type="ECO:0000256" key="1">
    <source>
        <dbReference type="ARBA" id="ARBA00022448"/>
    </source>
</evidence>
<dbReference type="InterPro" id="IPR002323">
    <property type="entry name" value="Cyt_CIE"/>
</dbReference>
<dbReference type="PANTHER" id="PTHR40942">
    <property type="match status" value="1"/>
</dbReference>
<dbReference type="PROSITE" id="PS51257">
    <property type="entry name" value="PROKAR_LIPOPROTEIN"/>
    <property type="match status" value="1"/>
</dbReference>
<evidence type="ECO:0000256" key="2">
    <source>
        <dbReference type="ARBA" id="ARBA00022617"/>
    </source>
</evidence>
<name>A0A7W9TPY8_CASDE</name>
<evidence type="ECO:0000256" key="5">
    <source>
        <dbReference type="ARBA" id="ARBA00023004"/>
    </source>
</evidence>
<sequence>MMRTTAAALCAAGLLLAACSDPRPDAAALERAEALRPADPALAARYERSCIACHAQAASGAPLTGFAPHWTPRLRAGMDALVDHAEHGYQAMPARGLCQDCTRGDLRALTEFMSQTPSEAS</sequence>
<proteinExistence type="predicted"/>
<dbReference type="AlphaFoldDB" id="A0A7W9TPY8"/>
<accession>A0A7W9TPY8</accession>
<dbReference type="PANTHER" id="PTHR40942:SF4">
    <property type="entry name" value="CYTOCHROME C5"/>
    <property type="match status" value="1"/>
</dbReference>
<evidence type="ECO:0000313" key="9">
    <source>
        <dbReference type="Proteomes" id="UP000541136"/>
    </source>
</evidence>
<dbReference type="SUPFAM" id="SSF46626">
    <property type="entry name" value="Cytochrome c"/>
    <property type="match status" value="1"/>
</dbReference>
<evidence type="ECO:0000256" key="4">
    <source>
        <dbReference type="ARBA" id="ARBA00022982"/>
    </source>
</evidence>
<dbReference type="Pfam" id="PF13442">
    <property type="entry name" value="Cytochrome_CBB3"/>
    <property type="match status" value="1"/>
</dbReference>
<feature type="signal peptide" evidence="6">
    <location>
        <begin position="1"/>
        <end position="17"/>
    </location>
</feature>
<dbReference type="GO" id="GO:0005506">
    <property type="term" value="F:iron ion binding"/>
    <property type="evidence" value="ECO:0007669"/>
    <property type="project" value="InterPro"/>
</dbReference>
<dbReference type="InterPro" id="IPR009056">
    <property type="entry name" value="Cyt_c-like_dom"/>
</dbReference>
<keyword evidence="3" id="KW-0479">Metal-binding</keyword>
<reference evidence="8 9" key="1">
    <citation type="submission" date="2020-08" db="EMBL/GenBank/DDBJ databases">
        <title>Genomic Encyclopedia of Type Strains, Phase IV (KMG-IV): sequencing the most valuable type-strain genomes for metagenomic binning, comparative biology and taxonomic classification.</title>
        <authorList>
            <person name="Goeker M."/>
        </authorList>
    </citation>
    <scope>NUCLEOTIDE SEQUENCE [LARGE SCALE GENOMIC DNA]</scope>
    <source>
        <strain evidence="8 9">DSM 12141</strain>
    </source>
</reference>
<keyword evidence="5" id="KW-0408">Iron</keyword>
<keyword evidence="4" id="KW-0249">Electron transport</keyword>
<dbReference type="EMBL" id="JACHIB010000016">
    <property type="protein sequence ID" value="MBB6084720.1"/>
    <property type="molecule type" value="Genomic_DNA"/>
</dbReference>
<evidence type="ECO:0000259" key="7">
    <source>
        <dbReference type="Pfam" id="PF13442"/>
    </source>
</evidence>
<dbReference type="GO" id="GO:0020037">
    <property type="term" value="F:heme binding"/>
    <property type="evidence" value="ECO:0007669"/>
    <property type="project" value="InterPro"/>
</dbReference>
<feature type="chain" id="PRO_5030926301" evidence="6">
    <location>
        <begin position="18"/>
        <end position="121"/>
    </location>
</feature>
<organism evidence="8 9">
    <name type="scientific">Castellaniella defragrans</name>
    <name type="common">Alcaligenes defragrans</name>
    <dbReference type="NCBI Taxonomy" id="75697"/>
    <lineage>
        <taxon>Bacteria</taxon>
        <taxon>Pseudomonadati</taxon>
        <taxon>Pseudomonadota</taxon>
        <taxon>Betaproteobacteria</taxon>
        <taxon>Burkholderiales</taxon>
        <taxon>Alcaligenaceae</taxon>
        <taxon>Castellaniella</taxon>
    </lineage>
</organism>
<keyword evidence="1" id="KW-0813">Transport</keyword>
<protein>
    <submittedName>
        <fullName evidence="8">Cytochrome c5</fullName>
    </submittedName>
</protein>
<keyword evidence="2" id="KW-0349">Heme</keyword>
<keyword evidence="6" id="KW-0732">Signal</keyword>